<reference evidence="4" key="1">
    <citation type="submission" date="2025-08" db="UniProtKB">
        <authorList>
            <consortium name="RefSeq"/>
        </authorList>
    </citation>
    <scope>IDENTIFICATION</scope>
    <source>
        <tissue evidence="4">Whole organism</tissue>
    </source>
</reference>
<dbReference type="AlphaFoldDB" id="A0A6J1RRV6"/>
<organism evidence="3 4">
    <name type="scientific">Frankliniella occidentalis</name>
    <name type="common">Western flower thrips</name>
    <name type="synonym">Euthrips occidentalis</name>
    <dbReference type="NCBI Taxonomy" id="133901"/>
    <lineage>
        <taxon>Eukaryota</taxon>
        <taxon>Metazoa</taxon>
        <taxon>Ecdysozoa</taxon>
        <taxon>Arthropoda</taxon>
        <taxon>Hexapoda</taxon>
        <taxon>Insecta</taxon>
        <taxon>Pterygota</taxon>
        <taxon>Neoptera</taxon>
        <taxon>Paraneoptera</taxon>
        <taxon>Thysanoptera</taxon>
        <taxon>Terebrantia</taxon>
        <taxon>Thripoidea</taxon>
        <taxon>Thripidae</taxon>
        <taxon>Frankliniella</taxon>
    </lineage>
</organism>
<keyword evidence="1" id="KW-0472">Membrane</keyword>
<keyword evidence="2" id="KW-0732">Signal</keyword>
<dbReference type="GeneID" id="113201993"/>
<gene>
    <name evidence="4" type="primary">LOC113201993</name>
</gene>
<name>A0A6J1RRV6_FRAOC</name>
<keyword evidence="3" id="KW-1185">Reference proteome</keyword>
<protein>
    <submittedName>
        <fullName evidence="4">Uncharacterized protein LOC113201993</fullName>
    </submittedName>
</protein>
<dbReference type="RefSeq" id="XP_026271804.1">
    <property type="nucleotide sequence ID" value="XM_026416019.2"/>
</dbReference>
<accession>A0A6J1RRV6</accession>
<evidence type="ECO:0000313" key="4">
    <source>
        <dbReference type="RefSeq" id="XP_026271804.1"/>
    </source>
</evidence>
<sequence length="104" mass="11075">MKSALIILVVLAAAALAQQEGSALDRRTREALTPVTTGLVTKAQCYLAAVWRLITFVADIPGNCLDLAWRSQGNFPFILPACVVFSGAATFETAVLLFRSCTSA</sequence>
<dbReference type="OrthoDB" id="10527985at2759"/>
<feature type="transmembrane region" description="Helical" evidence="1">
    <location>
        <begin position="77"/>
        <end position="98"/>
    </location>
</feature>
<dbReference type="KEGG" id="foc:113201993"/>
<evidence type="ECO:0000256" key="2">
    <source>
        <dbReference type="SAM" id="SignalP"/>
    </source>
</evidence>
<keyword evidence="1" id="KW-0812">Transmembrane</keyword>
<keyword evidence="1" id="KW-1133">Transmembrane helix</keyword>
<proteinExistence type="predicted"/>
<feature type="signal peptide" evidence="2">
    <location>
        <begin position="1"/>
        <end position="17"/>
    </location>
</feature>
<evidence type="ECO:0000256" key="1">
    <source>
        <dbReference type="SAM" id="Phobius"/>
    </source>
</evidence>
<dbReference type="Proteomes" id="UP000504606">
    <property type="component" value="Unplaced"/>
</dbReference>
<feature type="chain" id="PRO_5026933226" evidence="2">
    <location>
        <begin position="18"/>
        <end position="104"/>
    </location>
</feature>
<evidence type="ECO:0000313" key="3">
    <source>
        <dbReference type="Proteomes" id="UP000504606"/>
    </source>
</evidence>